<evidence type="ECO:0000259" key="3">
    <source>
        <dbReference type="SMART" id="SM00822"/>
    </source>
</evidence>
<dbReference type="FunFam" id="3.40.50.720:FF:000173">
    <property type="entry name" value="3-oxoacyl-[acyl-carrier protein] reductase"/>
    <property type="match status" value="1"/>
</dbReference>
<dbReference type="PANTHER" id="PTHR42760">
    <property type="entry name" value="SHORT-CHAIN DEHYDROGENASES/REDUCTASES FAMILY MEMBER"/>
    <property type="match status" value="1"/>
</dbReference>
<dbReference type="InterPro" id="IPR020904">
    <property type="entry name" value="Sc_DH/Rdtase_CS"/>
</dbReference>
<dbReference type="InterPro" id="IPR036291">
    <property type="entry name" value="NAD(P)-bd_dom_sf"/>
</dbReference>
<dbReference type="OrthoDB" id="9803333at2"/>
<dbReference type="RefSeq" id="WP_138087999.1">
    <property type="nucleotide sequence ID" value="NZ_VAUV01000016.1"/>
</dbReference>
<name>A0A5R8KAX8_9BACT</name>
<sequence>MSVILITGGNGGLGLAMGRAFLTADEANVVWLGVRSRRDKAEGLSGEFVGRCFLVDLDVVDKEQWEAAVERVVKESGRLDVLVNNAGHHEDGLLATMTDESWFEVLQSNLTGTFLGCRAVVKVMMSQRFGRIVNMASLSALLAPAGQANYAAAKAGVVGLTQSFAKEAARAGVTVNAVCPGYIETEALAGMDAEQKRAAAMRVPMRRLGRPEEVAAVVMFLASTGASYVTGSVLKVDGGTF</sequence>
<dbReference type="PRINTS" id="PR00081">
    <property type="entry name" value="GDHRDH"/>
</dbReference>
<dbReference type="SMART" id="SM00822">
    <property type="entry name" value="PKS_KR"/>
    <property type="match status" value="1"/>
</dbReference>
<dbReference type="PRINTS" id="PR00080">
    <property type="entry name" value="SDRFAMILY"/>
</dbReference>
<dbReference type="SUPFAM" id="SSF51735">
    <property type="entry name" value="NAD(P)-binding Rossmann-fold domains"/>
    <property type="match status" value="1"/>
</dbReference>
<dbReference type="PROSITE" id="PS00061">
    <property type="entry name" value="ADH_SHORT"/>
    <property type="match status" value="1"/>
</dbReference>
<comment type="similarity">
    <text evidence="1">Belongs to the short-chain dehydrogenases/reductases (SDR) family.</text>
</comment>
<evidence type="ECO:0000313" key="5">
    <source>
        <dbReference type="Proteomes" id="UP000306196"/>
    </source>
</evidence>
<dbReference type="EMBL" id="VAUV01000016">
    <property type="protein sequence ID" value="TLD69075.1"/>
    <property type="molecule type" value="Genomic_DNA"/>
</dbReference>
<dbReference type="AlphaFoldDB" id="A0A5R8KAX8"/>
<keyword evidence="2" id="KW-0560">Oxidoreductase</keyword>
<feature type="domain" description="Ketoreductase" evidence="3">
    <location>
        <begin position="2"/>
        <end position="181"/>
    </location>
</feature>
<dbReference type="InterPro" id="IPR002347">
    <property type="entry name" value="SDR_fam"/>
</dbReference>
<reference evidence="4 5" key="1">
    <citation type="submission" date="2019-05" db="EMBL/GenBank/DDBJ databases">
        <title>Verrucobacter flavum gen. nov., sp. nov. a new member of the family Verrucomicrobiaceae.</title>
        <authorList>
            <person name="Szuroczki S."/>
            <person name="Abbaszade G."/>
            <person name="Szabo A."/>
            <person name="Felfoldi T."/>
            <person name="Schumann P."/>
            <person name="Boka K."/>
            <person name="Keki Z."/>
            <person name="Toumi M."/>
            <person name="Toth E."/>
        </authorList>
    </citation>
    <scope>NUCLEOTIDE SEQUENCE [LARGE SCALE GENOMIC DNA]</scope>
    <source>
        <strain evidence="4 5">MG-N-17</strain>
    </source>
</reference>
<dbReference type="GO" id="GO:0030497">
    <property type="term" value="P:fatty acid elongation"/>
    <property type="evidence" value="ECO:0007669"/>
    <property type="project" value="TreeGrafter"/>
</dbReference>
<accession>A0A5R8KAX8</accession>
<dbReference type="InterPro" id="IPR057326">
    <property type="entry name" value="KR_dom"/>
</dbReference>
<dbReference type="Gene3D" id="3.40.50.720">
    <property type="entry name" value="NAD(P)-binding Rossmann-like Domain"/>
    <property type="match status" value="1"/>
</dbReference>
<dbReference type="PANTHER" id="PTHR42760:SF40">
    <property type="entry name" value="3-OXOACYL-[ACYL-CARRIER-PROTEIN] REDUCTASE, CHLOROPLASTIC"/>
    <property type="match status" value="1"/>
</dbReference>
<evidence type="ECO:0000256" key="2">
    <source>
        <dbReference type="ARBA" id="ARBA00023002"/>
    </source>
</evidence>
<dbReference type="Pfam" id="PF13561">
    <property type="entry name" value="adh_short_C2"/>
    <property type="match status" value="1"/>
</dbReference>
<evidence type="ECO:0000256" key="1">
    <source>
        <dbReference type="ARBA" id="ARBA00006484"/>
    </source>
</evidence>
<comment type="caution">
    <text evidence="4">The sequence shown here is derived from an EMBL/GenBank/DDBJ whole genome shotgun (WGS) entry which is preliminary data.</text>
</comment>
<gene>
    <name evidence="4" type="ORF">FEM03_19605</name>
</gene>
<dbReference type="NCBIfam" id="NF009466">
    <property type="entry name" value="PRK12826.1-2"/>
    <property type="match status" value="1"/>
</dbReference>
<evidence type="ECO:0000313" key="4">
    <source>
        <dbReference type="EMBL" id="TLD69075.1"/>
    </source>
</evidence>
<organism evidence="4 5">
    <name type="scientific">Phragmitibacter flavus</name>
    <dbReference type="NCBI Taxonomy" id="2576071"/>
    <lineage>
        <taxon>Bacteria</taxon>
        <taxon>Pseudomonadati</taxon>
        <taxon>Verrucomicrobiota</taxon>
        <taxon>Verrucomicrobiia</taxon>
        <taxon>Verrucomicrobiales</taxon>
        <taxon>Verrucomicrobiaceae</taxon>
        <taxon>Phragmitibacter</taxon>
    </lineage>
</organism>
<proteinExistence type="inferred from homology"/>
<protein>
    <submittedName>
        <fullName evidence="4">SDR family oxidoreductase</fullName>
    </submittedName>
</protein>
<dbReference type="GO" id="GO:0016616">
    <property type="term" value="F:oxidoreductase activity, acting on the CH-OH group of donors, NAD or NADP as acceptor"/>
    <property type="evidence" value="ECO:0007669"/>
    <property type="project" value="TreeGrafter"/>
</dbReference>
<keyword evidence="5" id="KW-1185">Reference proteome</keyword>
<dbReference type="Proteomes" id="UP000306196">
    <property type="component" value="Unassembled WGS sequence"/>
</dbReference>